<name>A0A8J8MTF2_9RHOB</name>
<evidence type="ECO:0000259" key="5">
    <source>
        <dbReference type="PROSITE" id="PS50931"/>
    </source>
</evidence>
<dbReference type="SUPFAM" id="SSF53850">
    <property type="entry name" value="Periplasmic binding protein-like II"/>
    <property type="match status" value="1"/>
</dbReference>
<dbReference type="InterPro" id="IPR005119">
    <property type="entry name" value="LysR_subst-bd"/>
</dbReference>
<proteinExistence type="inferred from homology"/>
<dbReference type="InterPro" id="IPR036388">
    <property type="entry name" value="WH-like_DNA-bd_sf"/>
</dbReference>
<keyword evidence="2" id="KW-0805">Transcription regulation</keyword>
<evidence type="ECO:0000313" key="7">
    <source>
        <dbReference type="Proteomes" id="UP000679284"/>
    </source>
</evidence>
<dbReference type="RefSeq" id="WP_211783363.1">
    <property type="nucleotide sequence ID" value="NZ_CP047289.1"/>
</dbReference>
<dbReference type="Pfam" id="PF03466">
    <property type="entry name" value="LysR_substrate"/>
    <property type="match status" value="1"/>
</dbReference>
<sequence>MELKLLEDFLCLNDTRNFSRAAEARNVTQSALSKRIRALEYWVGATLVDRSSHPIELTPEGAAMVAQARELVATFQGMRAGIRAHATPGRNCIRLAALHTLRVAVLPPWRRRIEAATGPLAMESNGSFAAYAQTLRQFRNGESDLLLTYVHPAVSDGLCDDAYESCLLGHDRLLPVSAPDADGQPMHRLDGAGIINFLSYGTSSFFARALAPLLNERPMALNVAATNAMSVGLQSLAKVGCGLAWIPETLAAPDLRSGALVQAGGPEWVLALDIRLFRQRRTRRPVIDRVWQAAQTLLAEDAAKVTPLRQAN</sequence>
<dbReference type="InterPro" id="IPR036390">
    <property type="entry name" value="WH_DNA-bd_sf"/>
</dbReference>
<gene>
    <name evidence="6" type="ORF">GR316_07580</name>
</gene>
<accession>A0A8J8MTF2</accession>
<dbReference type="Proteomes" id="UP000679284">
    <property type="component" value="Chromosome"/>
</dbReference>
<evidence type="ECO:0000256" key="2">
    <source>
        <dbReference type="ARBA" id="ARBA00023015"/>
    </source>
</evidence>
<dbReference type="Pfam" id="PF00126">
    <property type="entry name" value="HTH_1"/>
    <property type="match status" value="1"/>
</dbReference>
<keyword evidence="7" id="KW-1185">Reference proteome</keyword>
<dbReference type="AlphaFoldDB" id="A0A8J8MTF2"/>
<keyword evidence="4" id="KW-0804">Transcription</keyword>
<dbReference type="SUPFAM" id="SSF46785">
    <property type="entry name" value="Winged helix' DNA-binding domain"/>
    <property type="match status" value="1"/>
</dbReference>
<evidence type="ECO:0000256" key="1">
    <source>
        <dbReference type="ARBA" id="ARBA00009437"/>
    </source>
</evidence>
<evidence type="ECO:0000313" key="6">
    <source>
        <dbReference type="EMBL" id="QUS36142.1"/>
    </source>
</evidence>
<dbReference type="Gene3D" id="1.10.10.10">
    <property type="entry name" value="Winged helix-like DNA-binding domain superfamily/Winged helix DNA-binding domain"/>
    <property type="match status" value="1"/>
</dbReference>
<dbReference type="PANTHER" id="PTHR30126">
    <property type="entry name" value="HTH-TYPE TRANSCRIPTIONAL REGULATOR"/>
    <property type="match status" value="1"/>
</dbReference>
<dbReference type="GO" id="GO:0000976">
    <property type="term" value="F:transcription cis-regulatory region binding"/>
    <property type="evidence" value="ECO:0007669"/>
    <property type="project" value="TreeGrafter"/>
</dbReference>
<dbReference type="EMBL" id="CP047289">
    <property type="protein sequence ID" value="QUS36142.1"/>
    <property type="molecule type" value="Genomic_DNA"/>
</dbReference>
<evidence type="ECO:0000256" key="4">
    <source>
        <dbReference type="ARBA" id="ARBA00023163"/>
    </source>
</evidence>
<dbReference type="PRINTS" id="PR00039">
    <property type="entry name" value="HTHLYSR"/>
</dbReference>
<dbReference type="KEGG" id="fap:GR316_07580"/>
<reference evidence="6" key="1">
    <citation type="submission" date="2020-01" db="EMBL/GenBank/DDBJ databases">
        <authorList>
            <person name="Yang Y."/>
            <person name="Kwon Y.M."/>
        </authorList>
    </citation>
    <scope>NUCLEOTIDE SEQUENCE</scope>
    <source>
        <strain evidence="6">PG104</strain>
    </source>
</reference>
<dbReference type="PANTHER" id="PTHR30126:SF2">
    <property type="entry name" value="HTH-TYPE TRANSCRIPTIONAL REGULATOR YJIE"/>
    <property type="match status" value="1"/>
</dbReference>
<keyword evidence="3" id="KW-0238">DNA-binding</keyword>
<feature type="domain" description="HTH lysR-type" evidence="5">
    <location>
        <begin position="1"/>
        <end position="58"/>
    </location>
</feature>
<dbReference type="InterPro" id="IPR000847">
    <property type="entry name" value="LysR_HTH_N"/>
</dbReference>
<dbReference type="GO" id="GO:0003700">
    <property type="term" value="F:DNA-binding transcription factor activity"/>
    <property type="evidence" value="ECO:0007669"/>
    <property type="project" value="InterPro"/>
</dbReference>
<organism evidence="6 7">
    <name type="scientific">Falsirhodobacter algicola</name>
    <dbReference type="NCBI Taxonomy" id="2692330"/>
    <lineage>
        <taxon>Bacteria</taxon>
        <taxon>Pseudomonadati</taxon>
        <taxon>Pseudomonadota</taxon>
        <taxon>Alphaproteobacteria</taxon>
        <taxon>Rhodobacterales</taxon>
        <taxon>Paracoccaceae</taxon>
        <taxon>Falsirhodobacter</taxon>
    </lineage>
</organism>
<evidence type="ECO:0000256" key="3">
    <source>
        <dbReference type="ARBA" id="ARBA00023125"/>
    </source>
</evidence>
<comment type="similarity">
    <text evidence="1">Belongs to the LysR transcriptional regulatory family.</text>
</comment>
<protein>
    <submittedName>
        <fullName evidence="6">LysR family transcriptional regulator</fullName>
    </submittedName>
</protein>
<dbReference type="PROSITE" id="PS50931">
    <property type="entry name" value="HTH_LYSR"/>
    <property type="match status" value="1"/>
</dbReference>